<dbReference type="AlphaFoldDB" id="A0A6G0TXW1"/>
<evidence type="ECO:0000313" key="1">
    <source>
        <dbReference type="EMBL" id="KAE9539779.1"/>
    </source>
</evidence>
<accession>A0A6G0TXW1</accession>
<evidence type="ECO:0000313" key="2">
    <source>
        <dbReference type="Proteomes" id="UP000475862"/>
    </source>
</evidence>
<comment type="caution">
    <text evidence="1">The sequence shown here is derived from an EMBL/GenBank/DDBJ whole genome shotgun (WGS) entry which is preliminary data.</text>
</comment>
<dbReference type="EMBL" id="VYZN01000014">
    <property type="protein sequence ID" value="KAE9539779.1"/>
    <property type="molecule type" value="Genomic_DNA"/>
</dbReference>
<dbReference type="Proteomes" id="UP000475862">
    <property type="component" value="Unassembled WGS sequence"/>
</dbReference>
<keyword evidence="2" id="KW-1185">Reference proteome</keyword>
<reference evidence="1 2" key="1">
    <citation type="submission" date="2019-08" db="EMBL/GenBank/DDBJ databases">
        <title>The genome of the soybean aphid Biotype 1, its phylome, world population structure and adaptation to the North American continent.</title>
        <authorList>
            <person name="Giordano R."/>
            <person name="Donthu R.K."/>
            <person name="Hernandez A.G."/>
            <person name="Wright C.L."/>
            <person name="Zimin A.V."/>
        </authorList>
    </citation>
    <scope>NUCLEOTIDE SEQUENCE [LARGE SCALE GENOMIC DNA]</scope>
    <source>
        <tissue evidence="1">Whole aphids</tissue>
    </source>
</reference>
<protein>
    <submittedName>
        <fullName evidence="1">Uncharacterized protein</fullName>
    </submittedName>
</protein>
<sequence length="179" mass="20577">MVLLTKLSFVPLKRSIGSSKKSGSSHNLLCYILHSLIKISLCKALCLIFKPKVIKKKLSRKKIQKFQVSVYKRDPINNPKSPSNSTETEIKVYAIEGSEKYKKNKMITINNLISNLLKAQLTLILKLKTTFVLLISYAELLSCKFIRLRQDIHRPFTFYLFKRSMVIKDNKSQLSIALV</sequence>
<organism evidence="1 2">
    <name type="scientific">Aphis glycines</name>
    <name type="common">Soybean aphid</name>
    <dbReference type="NCBI Taxonomy" id="307491"/>
    <lineage>
        <taxon>Eukaryota</taxon>
        <taxon>Metazoa</taxon>
        <taxon>Ecdysozoa</taxon>
        <taxon>Arthropoda</taxon>
        <taxon>Hexapoda</taxon>
        <taxon>Insecta</taxon>
        <taxon>Pterygota</taxon>
        <taxon>Neoptera</taxon>
        <taxon>Paraneoptera</taxon>
        <taxon>Hemiptera</taxon>
        <taxon>Sternorrhyncha</taxon>
        <taxon>Aphidomorpha</taxon>
        <taxon>Aphidoidea</taxon>
        <taxon>Aphididae</taxon>
        <taxon>Aphidini</taxon>
        <taxon>Aphis</taxon>
        <taxon>Aphis</taxon>
    </lineage>
</organism>
<proteinExistence type="predicted"/>
<name>A0A6G0TXW1_APHGL</name>
<gene>
    <name evidence="1" type="ORF">AGLY_005031</name>
</gene>